<dbReference type="Proteomes" id="UP000677228">
    <property type="component" value="Unassembled WGS sequence"/>
</dbReference>
<comment type="caution">
    <text evidence="2">The sequence shown here is derived from an EMBL/GenBank/DDBJ whole genome shotgun (WGS) entry which is preliminary data.</text>
</comment>
<dbReference type="EMBL" id="CAJNOK010034273">
    <property type="protein sequence ID" value="CAF1502539.1"/>
    <property type="molecule type" value="Genomic_DNA"/>
</dbReference>
<dbReference type="SUPFAM" id="SSF53254">
    <property type="entry name" value="Phosphoglycerate mutase-like"/>
    <property type="match status" value="1"/>
</dbReference>
<proteinExistence type="predicted"/>
<name>A0A8S2TI59_9BILA</name>
<dbReference type="InterPro" id="IPR052765">
    <property type="entry name" value="PGM-Related"/>
</dbReference>
<reference evidence="2" key="1">
    <citation type="submission" date="2021-02" db="EMBL/GenBank/DDBJ databases">
        <authorList>
            <person name="Nowell W R."/>
        </authorList>
    </citation>
    <scope>NUCLEOTIDE SEQUENCE</scope>
</reference>
<dbReference type="PANTHER" id="PTHR46192">
    <property type="entry name" value="BROAD-RANGE ACID PHOSPHATASE DET1"/>
    <property type="match status" value="1"/>
</dbReference>
<sequence length="144" mass="17503">LFLPSQILSVREDPRLREQEWGNFLHPDIRRAEMEERKKVGDFYFRFSNGESGADVYDRCTLFLDTLFRENMNGQTPKVDNILIVCHGLFMRLFLMRYFRWTVEEHHKWRNFRNGEYCVLEHNKETGSYELQTKLEEKKSEDEE</sequence>
<dbReference type="AlphaFoldDB" id="A0A8S2TI59"/>
<dbReference type="Proteomes" id="UP000682733">
    <property type="component" value="Unassembled WGS sequence"/>
</dbReference>
<evidence type="ECO:0008006" key="4">
    <source>
        <dbReference type="Google" id="ProtNLM"/>
    </source>
</evidence>
<evidence type="ECO:0000313" key="3">
    <source>
        <dbReference type="Proteomes" id="UP000682733"/>
    </source>
</evidence>
<gene>
    <name evidence="1" type="ORF">OVA965_LOCUS37004</name>
    <name evidence="2" type="ORF">TMI583_LOCUS38048</name>
</gene>
<dbReference type="InterPro" id="IPR013078">
    <property type="entry name" value="His_Pase_superF_clade-1"/>
</dbReference>
<organism evidence="2 3">
    <name type="scientific">Didymodactylos carnosus</name>
    <dbReference type="NCBI Taxonomy" id="1234261"/>
    <lineage>
        <taxon>Eukaryota</taxon>
        <taxon>Metazoa</taxon>
        <taxon>Spiralia</taxon>
        <taxon>Gnathifera</taxon>
        <taxon>Rotifera</taxon>
        <taxon>Eurotatoria</taxon>
        <taxon>Bdelloidea</taxon>
        <taxon>Philodinida</taxon>
        <taxon>Philodinidae</taxon>
        <taxon>Didymodactylos</taxon>
    </lineage>
</organism>
<protein>
    <recommendedName>
        <fullName evidence="4">Phosphoglycerate mutase</fullName>
    </recommendedName>
</protein>
<evidence type="ECO:0000313" key="1">
    <source>
        <dbReference type="EMBL" id="CAF1502539.1"/>
    </source>
</evidence>
<dbReference type="Pfam" id="PF00300">
    <property type="entry name" value="His_Phos_1"/>
    <property type="match status" value="1"/>
</dbReference>
<dbReference type="InterPro" id="IPR029033">
    <property type="entry name" value="His_PPase_superfam"/>
</dbReference>
<evidence type="ECO:0000313" key="2">
    <source>
        <dbReference type="EMBL" id="CAF4290900.1"/>
    </source>
</evidence>
<dbReference type="EMBL" id="CAJOBA010056292">
    <property type="protein sequence ID" value="CAF4290900.1"/>
    <property type="molecule type" value="Genomic_DNA"/>
</dbReference>
<dbReference type="Gene3D" id="3.40.50.1240">
    <property type="entry name" value="Phosphoglycerate mutase-like"/>
    <property type="match status" value="1"/>
</dbReference>
<accession>A0A8S2TI59</accession>
<feature type="non-terminal residue" evidence="2">
    <location>
        <position position="1"/>
    </location>
</feature>